<dbReference type="Pfam" id="PF00072">
    <property type="entry name" value="Response_reg"/>
    <property type="match status" value="1"/>
</dbReference>
<accession>A0A8S1TNM5</accession>
<evidence type="ECO:0000313" key="6">
    <source>
        <dbReference type="Proteomes" id="UP000689195"/>
    </source>
</evidence>
<dbReference type="InterPro" id="IPR045279">
    <property type="entry name" value="ARR-like"/>
</dbReference>
<comment type="caution">
    <text evidence="5">The sequence shown here is derived from an EMBL/GenBank/DDBJ whole genome shotgun (WGS) entry which is preliminary data.</text>
</comment>
<dbReference type="EMBL" id="CAJJDO010000023">
    <property type="protein sequence ID" value="CAD8152766.1"/>
    <property type="molecule type" value="Genomic_DNA"/>
</dbReference>
<keyword evidence="3" id="KW-0472">Membrane</keyword>
<dbReference type="AlphaFoldDB" id="A0A8S1TNM5"/>
<evidence type="ECO:0000256" key="2">
    <source>
        <dbReference type="PROSITE-ProRule" id="PRU00169"/>
    </source>
</evidence>
<feature type="domain" description="Response regulatory" evidence="4">
    <location>
        <begin position="14"/>
        <end position="118"/>
    </location>
</feature>
<keyword evidence="1" id="KW-0902">Two-component regulatory system</keyword>
<evidence type="ECO:0000256" key="3">
    <source>
        <dbReference type="SAM" id="Phobius"/>
    </source>
</evidence>
<dbReference type="GO" id="GO:0000160">
    <property type="term" value="P:phosphorelay signal transduction system"/>
    <property type="evidence" value="ECO:0007669"/>
    <property type="project" value="UniProtKB-KW"/>
</dbReference>
<dbReference type="OrthoDB" id="449392at2759"/>
<protein>
    <recommendedName>
        <fullName evidence="4">Response regulatory domain-containing protein</fullName>
    </recommendedName>
</protein>
<evidence type="ECO:0000313" key="5">
    <source>
        <dbReference type="EMBL" id="CAD8152766.1"/>
    </source>
</evidence>
<dbReference type="InterPro" id="IPR001789">
    <property type="entry name" value="Sig_transdc_resp-reg_receiver"/>
</dbReference>
<organism evidence="5 6">
    <name type="scientific">Paramecium pentaurelia</name>
    <dbReference type="NCBI Taxonomy" id="43138"/>
    <lineage>
        <taxon>Eukaryota</taxon>
        <taxon>Sar</taxon>
        <taxon>Alveolata</taxon>
        <taxon>Ciliophora</taxon>
        <taxon>Intramacronucleata</taxon>
        <taxon>Oligohymenophorea</taxon>
        <taxon>Peniculida</taxon>
        <taxon>Parameciidae</taxon>
        <taxon>Paramecium</taxon>
    </lineage>
</organism>
<dbReference type="PANTHER" id="PTHR43874">
    <property type="entry name" value="TWO-COMPONENT RESPONSE REGULATOR"/>
    <property type="match status" value="1"/>
</dbReference>
<name>A0A8S1TNM5_9CILI</name>
<dbReference type="PROSITE" id="PS50110">
    <property type="entry name" value="RESPONSE_REGULATORY"/>
    <property type="match status" value="1"/>
</dbReference>
<dbReference type="GO" id="GO:0009736">
    <property type="term" value="P:cytokinin-activated signaling pathway"/>
    <property type="evidence" value="ECO:0007669"/>
    <property type="project" value="InterPro"/>
</dbReference>
<evidence type="ECO:0000259" key="4">
    <source>
        <dbReference type="PROSITE" id="PS50110"/>
    </source>
</evidence>
<reference evidence="5" key="1">
    <citation type="submission" date="2021-01" db="EMBL/GenBank/DDBJ databases">
        <authorList>
            <consortium name="Genoscope - CEA"/>
            <person name="William W."/>
        </authorList>
    </citation>
    <scope>NUCLEOTIDE SEQUENCE</scope>
</reference>
<dbReference type="Proteomes" id="UP000689195">
    <property type="component" value="Unassembled WGS sequence"/>
</dbReference>
<keyword evidence="6" id="KW-1185">Reference proteome</keyword>
<sequence length="118" mass="13150">MNKLKRQQMYSLPKMLLSKVSIAIYLLGIALIDLLQLCNYQVVACETGIQARDELLKTENEFDLILLDLGLPEMTGLELLQIIKAIDKLKDVPVIMMSGDDETETVAACLNAGAEDYM</sequence>
<keyword evidence="3" id="KW-0812">Transmembrane</keyword>
<dbReference type="SMART" id="SM00448">
    <property type="entry name" value="REC"/>
    <property type="match status" value="1"/>
</dbReference>
<proteinExistence type="predicted"/>
<dbReference type="CDD" id="cd00156">
    <property type="entry name" value="REC"/>
    <property type="match status" value="1"/>
</dbReference>
<feature type="transmembrane region" description="Helical" evidence="3">
    <location>
        <begin position="20"/>
        <end position="37"/>
    </location>
</feature>
<evidence type="ECO:0000256" key="1">
    <source>
        <dbReference type="ARBA" id="ARBA00023012"/>
    </source>
</evidence>
<gene>
    <name evidence="5" type="ORF">PPENT_87.1.T0230230</name>
</gene>
<keyword evidence="3" id="KW-1133">Transmembrane helix</keyword>
<keyword evidence="2" id="KW-0597">Phosphoprotein</keyword>
<feature type="modified residue" description="4-aspartylphosphate" evidence="2">
    <location>
        <position position="68"/>
    </location>
</feature>
<dbReference type="PANTHER" id="PTHR43874:SF7">
    <property type="entry name" value="TWO-COMPONENT RESPONSE REGULATOR ARR10"/>
    <property type="match status" value="1"/>
</dbReference>